<feature type="compositionally biased region" description="Polar residues" evidence="1">
    <location>
        <begin position="94"/>
        <end position="111"/>
    </location>
</feature>
<dbReference type="Proteomes" id="UP000053477">
    <property type="component" value="Unassembled WGS sequence"/>
</dbReference>
<gene>
    <name evidence="2" type="ORF">SCHPADRAFT_44920</name>
</gene>
<dbReference type="AlphaFoldDB" id="A0A0H2S6K8"/>
<feature type="compositionally biased region" description="Basic and acidic residues" evidence="1">
    <location>
        <begin position="81"/>
        <end position="93"/>
    </location>
</feature>
<keyword evidence="3" id="KW-1185">Reference proteome</keyword>
<feature type="compositionally biased region" description="Polar residues" evidence="1">
    <location>
        <begin position="61"/>
        <end position="77"/>
    </location>
</feature>
<sequence>MPLPTPQGLEHSAYPHQPATNTCTMALSTLRKAKTWMQKHLRKSNAIDSHGGELAPITSRISSGQAETSAIQQSLDTNAGLDERQESQVRDGPESTSTGELPQALSSTPVDTSYIHPPSRVHERGNVTKAYSPMPTETFTSSSKEPRNLPNAVSGSTSKTTKVTRSTVAGPLVPSECTFVTI</sequence>
<feature type="compositionally biased region" description="Low complexity" evidence="1">
    <location>
        <begin position="153"/>
        <end position="165"/>
    </location>
</feature>
<proteinExistence type="predicted"/>
<evidence type="ECO:0000256" key="1">
    <source>
        <dbReference type="SAM" id="MobiDB-lite"/>
    </source>
</evidence>
<protein>
    <submittedName>
        <fullName evidence="2">Uncharacterized protein</fullName>
    </submittedName>
</protein>
<feature type="region of interest" description="Disordered" evidence="1">
    <location>
        <begin position="61"/>
        <end position="165"/>
    </location>
</feature>
<evidence type="ECO:0000313" key="2">
    <source>
        <dbReference type="EMBL" id="KLO19887.1"/>
    </source>
</evidence>
<name>A0A0H2S6K8_9AGAM</name>
<dbReference type="EMBL" id="KQ085884">
    <property type="protein sequence ID" value="KLO19887.1"/>
    <property type="molecule type" value="Genomic_DNA"/>
</dbReference>
<dbReference type="InParanoid" id="A0A0H2S6K8"/>
<organism evidence="2 3">
    <name type="scientific">Schizopora paradoxa</name>
    <dbReference type="NCBI Taxonomy" id="27342"/>
    <lineage>
        <taxon>Eukaryota</taxon>
        <taxon>Fungi</taxon>
        <taxon>Dikarya</taxon>
        <taxon>Basidiomycota</taxon>
        <taxon>Agaricomycotina</taxon>
        <taxon>Agaricomycetes</taxon>
        <taxon>Hymenochaetales</taxon>
        <taxon>Schizoporaceae</taxon>
        <taxon>Schizopora</taxon>
    </lineage>
</organism>
<accession>A0A0H2S6K8</accession>
<evidence type="ECO:0000313" key="3">
    <source>
        <dbReference type="Proteomes" id="UP000053477"/>
    </source>
</evidence>
<reference evidence="2 3" key="1">
    <citation type="submission" date="2015-04" db="EMBL/GenBank/DDBJ databases">
        <title>Complete genome sequence of Schizopora paradoxa KUC8140, a cosmopolitan wood degrader in East Asia.</title>
        <authorList>
            <consortium name="DOE Joint Genome Institute"/>
            <person name="Min B."/>
            <person name="Park H."/>
            <person name="Jang Y."/>
            <person name="Kim J.-J."/>
            <person name="Kim K.H."/>
            <person name="Pangilinan J."/>
            <person name="Lipzen A."/>
            <person name="Riley R."/>
            <person name="Grigoriev I.V."/>
            <person name="Spatafora J.W."/>
            <person name="Choi I.-G."/>
        </authorList>
    </citation>
    <scope>NUCLEOTIDE SEQUENCE [LARGE SCALE GENOMIC DNA]</scope>
    <source>
        <strain evidence="2 3">KUC8140</strain>
    </source>
</reference>